<keyword evidence="4" id="KW-1185">Reference proteome</keyword>
<dbReference type="AlphaFoldDB" id="A0A368G6E5"/>
<dbReference type="EMBL" id="JOJR01000414">
    <property type="protein sequence ID" value="RCN38237.1"/>
    <property type="molecule type" value="Genomic_DNA"/>
</dbReference>
<dbReference type="PANTHER" id="PTHR10492:SF57">
    <property type="entry name" value="ATP-DEPENDENT DNA HELICASE"/>
    <property type="match status" value="1"/>
</dbReference>
<organism evidence="3 4">
    <name type="scientific">Ancylostoma caninum</name>
    <name type="common">Dog hookworm</name>
    <dbReference type="NCBI Taxonomy" id="29170"/>
    <lineage>
        <taxon>Eukaryota</taxon>
        <taxon>Metazoa</taxon>
        <taxon>Ecdysozoa</taxon>
        <taxon>Nematoda</taxon>
        <taxon>Chromadorea</taxon>
        <taxon>Rhabditida</taxon>
        <taxon>Rhabditina</taxon>
        <taxon>Rhabditomorpha</taxon>
        <taxon>Strongyloidea</taxon>
        <taxon>Ancylostomatidae</taxon>
        <taxon>Ancylostomatinae</taxon>
        <taxon>Ancylostoma</taxon>
    </lineage>
</organism>
<evidence type="ECO:0000259" key="2">
    <source>
        <dbReference type="Pfam" id="PF05970"/>
    </source>
</evidence>
<keyword evidence="1" id="KW-0547">Nucleotide-binding</keyword>
<comment type="caution">
    <text evidence="3">The sequence shown here is derived from an EMBL/GenBank/DDBJ whole genome shotgun (WGS) entry which is preliminary data.</text>
</comment>
<dbReference type="STRING" id="29170.A0A368G6E5"/>
<keyword evidence="1" id="KW-0378">Hydrolase</keyword>
<evidence type="ECO:0000313" key="4">
    <source>
        <dbReference type="Proteomes" id="UP000252519"/>
    </source>
</evidence>
<evidence type="ECO:0000256" key="1">
    <source>
        <dbReference type="RuleBase" id="RU363044"/>
    </source>
</evidence>
<accession>A0A368G6E5</accession>
<comment type="similarity">
    <text evidence="1">Belongs to the helicase family.</text>
</comment>
<dbReference type="GO" id="GO:0000723">
    <property type="term" value="P:telomere maintenance"/>
    <property type="evidence" value="ECO:0007669"/>
    <property type="project" value="InterPro"/>
</dbReference>
<comment type="catalytic activity">
    <reaction evidence="1">
        <text>ATP + H2O = ADP + phosphate + H(+)</text>
        <dbReference type="Rhea" id="RHEA:13065"/>
        <dbReference type="ChEBI" id="CHEBI:15377"/>
        <dbReference type="ChEBI" id="CHEBI:15378"/>
        <dbReference type="ChEBI" id="CHEBI:30616"/>
        <dbReference type="ChEBI" id="CHEBI:43474"/>
        <dbReference type="ChEBI" id="CHEBI:456216"/>
        <dbReference type="EC" id="5.6.2.3"/>
    </reaction>
</comment>
<dbReference type="Pfam" id="PF05970">
    <property type="entry name" value="PIF1"/>
    <property type="match status" value="1"/>
</dbReference>
<proteinExistence type="inferred from homology"/>
<evidence type="ECO:0000313" key="3">
    <source>
        <dbReference type="EMBL" id="RCN38237.1"/>
    </source>
</evidence>
<dbReference type="Gene3D" id="3.40.50.300">
    <property type="entry name" value="P-loop containing nucleotide triphosphate hydrolases"/>
    <property type="match status" value="1"/>
</dbReference>
<dbReference type="InterPro" id="IPR027417">
    <property type="entry name" value="P-loop_NTPase"/>
</dbReference>
<keyword evidence="1" id="KW-0234">DNA repair</keyword>
<dbReference type="OrthoDB" id="5860629at2759"/>
<name>A0A368G6E5_ANCCA</name>
<dbReference type="PANTHER" id="PTHR10492">
    <property type="match status" value="1"/>
</dbReference>
<gene>
    <name evidence="3" type="ORF">ANCCAN_15861</name>
</gene>
<dbReference type="GO" id="GO:0005524">
    <property type="term" value="F:ATP binding"/>
    <property type="evidence" value="ECO:0007669"/>
    <property type="project" value="UniProtKB-KW"/>
</dbReference>
<dbReference type="GO" id="GO:0006281">
    <property type="term" value="P:DNA repair"/>
    <property type="evidence" value="ECO:0007669"/>
    <property type="project" value="UniProtKB-KW"/>
</dbReference>
<feature type="domain" description="DNA helicase Pif1-like DEAD-box helicase" evidence="2">
    <location>
        <begin position="10"/>
        <end position="126"/>
    </location>
</feature>
<keyword evidence="1" id="KW-0227">DNA damage</keyword>
<dbReference type="InterPro" id="IPR010285">
    <property type="entry name" value="DNA_helicase_pif1-like_DEAD"/>
</dbReference>
<dbReference type="GO" id="GO:0016887">
    <property type="term" value="F:ATP hydrolysis activity"/>
    <property type="evidence" value="ECO:0007669"/>
    <property type="project" value="RHEA"/>
</dbReference>
<dbReference type="GO" id="GO:0006310">
    <property type="term" value="P:DNA recombination"/>
    <property type="evidence" value="ECO:0007669"/>
    <property type="project" value="UniProtKB-KW"/>
</dbReference>
<reference evidence="3 4" key="1">
    <citation type="submission" date="2014-10" db="EMBL/GenBank/DDBJ databases">
        <title>Draft genome of the hookworm Ancylostoma caninum.</title>
        <authorList>
            <person name="Mitreva M."/>
        </authorList>
    </citation>
    <scope>NUCLEOTIDE SEQUENCE [LARGE SCALE GENOMIC DNA]</scope>
    <source>
        <strain evidence="3 4">Baltimore</strain>
    </source>
</reference>
<protein>
    <recommendedName>
        <fullName evidence="1">ATP-dependent DNA helicase</fullName>
        <ecNumber evidence="1">5.6.2.3</ecNumber>
    </recommendedName>
</protein>
<dbReference type="Proteomes" id="UP000252519">
    <property type="component" value="Unassembled WGS sequence"/>
</dbReference>
<keyword evidence="1" id="KW-0233">DNA recombination</keyword>
<keyword evidence="1" id="KW-0347">Helicase</keyword>
<keyword evidence="1" id="KW-0067">ATP-binding</keyword>
<comment type="cofactor">
    <cofactor evidence="1">
        <name>Mg(2+)</name>
        <dbReference type="ChEBI" id="CHEBI:18420"/>
    </cofactor>
</comment>
<dbReference type="EC" id="5.6.2.3" evidence="1"/>
<dbReference type="GO" id="GO:0043139">
    <property type="term" value="F:5'-3' DNA helicase activity"/>
    <property type="evidence" value="ECO:0007669"/>
    <property type="project" value="UniProtKB-EC"/>
</dbReference>
<sequence length="248" mass="27761">MDASSATGLMLRNIDVIIWDEISMQTRFAVECVDRLLRDIAAPENSALPFGGVIMVFGRDWCQFLPVVPGGSHLEIINETLKSSPLWQSMTIHILDQNMRLLPGEEKHAEWLRAVGEVLNFMSDGTHIAIDSCMCPPTEKDVINWIYTVDTLNNPELLGRVALLTVRNCDAIELNDIVLRMLPCDITELYGIDTLAPLDAVRNASVQDSNEERCNSDVVTKHRCLREVMQRNKAGGPISYMRLPNVAL</sequence>